<accession>A0A5J9WR55</accession>
<dbReference type="Gramene" id="TVU50601">
    <property type="protein sequence ID" value="TVU50601"/>
    <property type="gene ID" value="EJB05_01978"/>
</dbReference>
<evidence type="ECO:0000313" key="3">
    <source>
        <dbReference type="Proteomes" id="UP000324897"/>
    </source>
</evidence>
<feature type="region of interest" description="Disordered" evidence="1">
    <location>
        <begin position="16"/>
        <end position="36"/>
    </location>
</feature>
<feature type="region of interest" description="Disordered" evidence="1">
    <location>
        <begin position="62"/>
        <end position="103"/>
    </location>
</feature>
<evidence type="ECO:0000313" key="2">
    <source>
        <dbReference type="EMBL" id="TVU50601.1"/>
    </source>
</evidence>
<evidence type="ECO:0000256" key="1">
    <source>
        <dbReference type="SAM" id="MobiDB-lite"/>
    </source>
</evidence>
<gene>
    <name evidence="2" type="ORF">EJB05_01978</name>
</gene>
<protein>
    <submittedName>
        <fullName evidence="2">Uncharacterized protein</fullName>
    </submittedName>
</protein>
<dbReference type="OrthoDB" id="671652at2759"/>
<dbReference type="PANTHER" id="PTHR33699:SF1">
    <property type="entry name" value="OS12G0418200 PROTEIN"/>
    <property type="match status" value="1"/>
</dbReference>
<dbReference type="EMBL" id="RWGY01000002">
    <property type="protein sequence ID" value="TVU50601.1"/>
    <property type="molecule type" value="Genomic_DNA"/>
</dbReference>
<proteinExistence type="predicted"/>
<dbReference type="PANTHER" id="PTHR33699">
    <property type="entry name" value="EXPRESSED PROTEIN"/>
    <property type="match status" value="1"/>
</dbReference>
<organism evidence="2 3">
    <name type="scientific">Eragrostis curvula</name>
    <name type="common">weeping love grass</name>
    <dbReference type="NCBI Taxonomy" id="38414"/>
    <lineage>
        <taxon>Eukaryota</taxon>
        <taxon>Viridiplantae</taxon>
        <taxon>Streptophyta</taxon>
        <taxon>Embryophyta</taxon>
        <taxon>Tracheophyta</taxon>
        <taxon>Spermatophyta</taxon>
        <taxon>Magnoliopsida</taxon>
        <taxon>Liliopsida</taxon>
        <taxon>Poales</taxon>
        <taxon>Poaceae</taxon>
        <taxon>PACMAD clade</taxon>
        <taxon>Chloridoideae</taxon>
        <taxon>Eragrostideae</taxon>
        <taxon>Eragrostidinae</taxon>
        <taxon>Eragrostis</taxon>
    </lineage>
</organism>
<name>A0A5J9WR55_9POAL</name>
<dbReference type="AlphaFoldDB" id="A0A5J9WR55"/>
<dbReference type="Proteomes" id="UP000324897">
    <property type="component" value="Chromosome 6"/>
</dbReference>
<reference evidence="2 3" key="1">
    <citation type="journal article" date="2019" name="Sci. Rep.">
        <title>A high-quality genome of Eragrostis curvula grass provides insights into Poaceae evolution and supports new strategies to enhance forage quality.</title>
        <authorList>
            <person name="Carballo J."/>
            <person name="Santos B.A.C.M."/>
            <person name="Zappacosta D."/>
            <person name="Garbus I."/>
            <person name="Selva J.P."/>
            <person name="Gallo C.A."/>
            <person name="Diaz A."/>
            <person name="Albertini E."/>
            <person name="Caccamo M."/>
            <person name="Echenique V."/>
        </authorList>
    </citation>
    <scope>NUCLEOTIDE SEQUENCE [LARGE SCALE GENOMIC DNA]</scope>
    <source>
        <strain evidence="3">cv. Victoria</strain>
        <tissue evidence="2">Leaf</tissue>
    </source>
</reference>
<comment type="caution">
    <text evidence="2">The sequence shown here is derived from an EMBL/GenBank/DDBJ whole genome shotgun (WGS) entry which is preliminary data.</text>
</comment>
<sequence>MEKARRRRHVPAFGEWNYYSSSSSPDEPEPPRTGHGAAVDWWYVPDPEACSDVWFRYSPPARKPATKKARRPAANGGAVPAAEKMYGDGGKKGSAPAAARARASAERCAVAKGGARRTVRPVDEDLYQVPPPDFTPCRPRRSFSFSITRFE</sequence>
<keyword evidence="3" id="KW-1185">Reference proteome</keyword>